<evidence type="ECO:0000313" key="8">
    <source>
        <dbReference type="EMBL" id="MBD3705135.1"/>
    </source>
</evidence>
<proteinExistence type="inferred from homology"/>
<dbReference type="GO" id="GO:0005737">
    <property type="term" value="C:cytoplasm"/>
    <property type="evidence" value="ECO:0007669"/>
    <property type="project" value="UniProtKB-SubCell"/>
</dbReference>
<dbReference type="Proteomes" id="UP000655796">
    <property type="component" value="Unassembled WGS sequence"/>
</dbReference>
<dbReference type="EMBL" id="JACXTN010000003">
    <property type="protein sequence ID" value="MBD3709989.1"/>
    <property type="molecule type" value="Genomic_DNA"/>
</dbReference>
<comment type="subcellular location">
    <subcellularLocation>
        <location evidence="1">Cytoplasm</location>
    </subcellularLocation>
</comment>
<evidence type="ECO:0000256" key="5">
    <source>
        <dbReference type="ARBA" id="ARBA00022971"/>
    </source>
</evidence>
<gene>
    <name evidence="10" type="ORF">IE979_02165</name>
    <name evidence="7" type="ORF">IE986_28480</name>
    <name evidence="8" type="ORF">IE990_31640</name>
    <name evidence="9" type="ORF">IE996_29980</name>
</gene>
<protein>
    <recommendedName>
        <fullName evidence="3">Relaxosome protein TraY</fullName>
    </recommendedName>
</protein>
<evidence type="ECO:0000256" key="4">
    <source>
        <dbReference type="ARBA" id="ARBA00022490"/>
    </source>
</evidence>
<dbReference type="RefSeq" id="WP_079502135.1">
    <property type="nucleotide sequence ID" value="NZ_LT216439.1"/>
</dbReference>
<keyword evidence="4" id="KW-0963">Cytoplasm</keyword>
<reference evidence="9" key="1">
    <citation type="submission" date="2020-07" db="EMBL/GenBank/DDBJ databases">
        <title>Clinical and genomic characterization of carbapenemase-producing Enterobacterales causing secondary infections during the COVID-19 crisis at a New York City hospital.</title>
        <authorList>
            <person name="Gomez-Simmonds A."/>
            <person name="Annavajhala M.K."/>
            <person name="Uhlemann A.-C."/>
        </authorList>
    </citation>
    <scope>NUCLEOTIDE SEQUENCE</scope>
    <source>
        <strain evidence="10">KP1827</strain>
        <strain evidence="7">NK1590</strain>
        <strain evidence="8">NK1596</strain>
        <strain evidence="9">NK1677</strain>
    </source>
</reference>
<dbReference type="InterPro" id="IPR008876">
    <property type="entry name" value="TraY"/>
</dbReference>
<dbReference type="GO" id="GO:0003677">
    <property type="term" value="F:DNA binding"/>
    <property type="evidence" value="ECO:0007669"/>
    <property type="project" value="UniProtKB-KW"/>
</dbReference>
<evidence type="ECO:0000256" key="1">
    <source>
        <dbReference type="ARBA" id="ARBA00004496"/>
    </source>
</evidence>
<comment type="caution">
    <text evidence="9">The sequence shown here is derived from an EMBL/GenBank/DDBJ whole genome shotgun (WGS) entry which is preliminary data.</text>
</comment>
<evidence type="ECO:0000313" key="7">
    <source>
        <dbReference type="EMBL" id="MBD3702738.1"/>
    </source>
</evidence>
<organism evidence="9 11">
    <name type="scientific">Klebsiella pneumoniae</name>
    <dbReference type="NCBI Taxonomy" id="573"/>
    <lineage>
        <taxon>Bacteria</taxon>
        <taxon>Pseudomonadati</taxon>
        <taxon>Pseudomonadota</taxon>
        <taxon>Gammaproteobacteria</taxon>
        <taxon>Enterobacterales</taxon>
        <taxon>Enterobacteriaceae</taxon>
        <taxon>Klebsiella/Raoultella group</taxon>
        <taxon>Klebsiella</taxon>
        <taxon>Klebsiella pneumoniae complex</taxon>
    </lineage>
</organism>
<evidence type="ECO:0000313" key="9">
    <source>
        <dbReference type="EMBL" id="MBD3709989.1"/>
    </source>
</evidence>
<keyword evidence="5" id="KW-0184">Conjugation</keyword>
<dbReference type="EMBL" id="JACXTD010000004">
    <property type="protein sequence ID" value="MBD3702738.1"/>
    <property type="molecule type" value="Genomic_DNA"/>
</dbReference>
<dbReference type="AlphaFoldDB" id="A0A927DNU0"/>
<dbReference type="Pfam" id="PF05509">
    <property type="entry name" value="TraY"/>
    <property type="match status" value="1"/>
</dbReference>
<dbReference type="Proteomes" id="UP000639195">
    <property type="component" value="Unassembled WGS sequence"/>
</dbReference>
<dbReference type="Proteomes" id="UP000616340">
    <property type="component" value="Unassembled WGS sequence"/>
</dbReference>
<evidence type="ECO:0000313" key="10">
    <source>
        <dbReference type="EMBL" id="MBD3715612.1"/>
    </source>
</evidence>
<keyword evidence="6" id="KW-0238">DNA-binding</keyword>
<dbReference type="EMBL" id="JACXTH010000013">
    <property type="protein sequence ID" value="MBD3705135.1"/>
    <property type="molecule type" value="Genomic_DNA"/>
</dbReference>
<sequence>MTTRPALGPCVSFKLDEDTHLKLVNAKERSGRSKAGEVVLRVKDHLLRYPDFYPTVTYKSVSFGPVVMARFDEDTNKN</sequence>
<dbReference type="EMBL" id="JACXSW010000003">
    <property type="protein sequence ID" value="MBD3715612.1"/>
    <property type="molecule type" value="Genomic_DNA"/>
</dbReference>
<name>A0A927DNU0_KLEPN</name>
<comment type="similarity">
    <text evidence="2">Belongs to the TraY family.</text>
</comment>
<dbReference type="Proteomes" id="UP000652007">
    <property type="component" value="Unassembled WGS sequence"/>
</dbReference>
<evidence type="ECO:0000313" key="11">
    <source>
        <dbReference type="Proteomes" id="UP000616340"/>
    </source>
</evidence>
<evidence type="ECO:0000256" key="3">
    <source>
        <dbReference type="ARBA" id="ARBA00020541"/>
    </source>
</evidence>
<accession>A0A927DNU0</accession>
<evidence type="ECO:0000256" key="2">
    <source>
        <dbReference type="ARBA" id="ARBA00007183"/>
    </source>
</evidence>
<evidence type="ECO:0000256" key="6">
    <source>
        <dbReference type="ARBA" id="ARBA00023125"/>
    </source>
</evidence>